<dbReference type="SUPFAM" id="SSF55608">
    <property type="entry name" value="Homing endonucleases"/>
    <property type="match status" value="1"/>
</dbReference>
<evidence type="ECO:0000313" key="2">
    <source>
        <dbReference type="EMBL" id="GAA3257830.1"/>
    </source>
</evidence>
<dbReference type="RefSeq" id="WP_086699527.1">
    <property type="nucleotide sequence ID" value="NZ_BAAAUW010000007.1"/>
</dbReference>
<dbReference type="Gene3D" id="3.10.28.10">
    <property type="entry name" value="Homing endonucleases"/>
    <property type="match status" value="1"/>
</dbReference>
<sequence>MAACEPIAHPFMDLTVPEYAYMFGFLQADGHLAQGDGQRGRLTVEISARDIDLLREFQRLTPYSSSVSERTRSTNFAATHTSATWTLCSLEARTILHAVGIPYGRKSDAIAPPSGSFSGRDYLRGLVDADGSVGRTSKGFPFVSLTTASTAIARYFCEYVQEVTGVHRTVKRNARDGIYNVMVAMEAAQRLAAKLYYPGCLALARKQTAAGSLATWGRPAGMRNAYTARRWTATEDRILLRLNSPTAAAEVLGRTRQSCNLRLWRLRSGQVPMPSNH</sequence>
<reference evidence="3" key="1">
    <citation type="journal article" date="2019" name="Int. J. Syst. Evol. Microbiol.">
        <title>The Global Catalogue of Microorganisms (GCM) 10K type strain sequencing project: providing services to taxonomists for standard genome sequencing and annotation.</title>
        <authorList>
            <consortium name="The Broad Institute Genomics Platform"/>
            <consortium name="The Broad Institute Genome Sequencing Center for Infectious Disease"/>
            <person name="Wu L."/>
            <person name="Ma J."/>
        </authorList>
    </citation>
    <scope>NUCLEOTIDE SEQUENCE [LARGE SCALE GENOMIC DNA]</scope>
    <source>
        <strain evidence="3">JCM 9381</strain>
    </source>
</reference>
<feature type="domain" description="Homing endonuclease LAGLIDADG" evidence="1">
    <location>
        <begin position="121"/>
        <end position="194"/>
    </location>
</feature>
<comment type="caution">
    <text evidence="2">The sequence shown here is derived from an EMBL/GenBank/DDBJ whole genome shotgun (WGS) entry which is preliminary data.</text>
</comment>
<dbReference type="Pfam" id="PF14528">
    <property type="entry name" value="LAGLIDADG_3"/>
    <property type="match status" value="1"/>
</dbReference>
<organism evidence="2 3">
    <name type="scientific">Streptomyces labedae</name>
    <dbReference type="NCBI Taxonomy" id="285569"/>
    <lineage>
        <taxon>Bacteria</taxon>
        <taxon>Bacillati</taxon>
        <taxon>Actinomycetota</taxon>
        <taxon>Actinomycetes</taxon>
        <taxon>Kitasatosporales</taxon>
        <taxon>Streptomycetaceae</taxon>
        <taxon>Streptomyces</taxon>
    </lineage>
</organism>
<dbReference type="EMBL" id="BAAAUW010000007">
    <property type="protein sequence ID" value="GAA3257830.1"/>
    <property type="molecule type" value="Genomic_DNA"/>
</dbReference>
<protein>
    <recommendedName>
        <fullName evidence="1">Homing endonuclease LAGLIDADG domain-containing protein</fullName>
    </recommendedName>
</protein>
<accession>A0ABP6QVR3</accession>
<evidence type="ECO:0000259" key="1">
    <source>
        <dbReference type="Pfam" id="PF14528"/>
    </source>
</evidence>
<dbReference type="InterPro" id="IPR027434">
    <property type="entry name" value="Homing_endonucl"/>
</dbReference>
<dbReference type="InterPro" id="IPR004860">
    <property type="entry name" value="LAGLIDADG_dom"/>
</dbReference>
<proteinExistence type="predicted"/>
<evidence type="ECO:0000313" key="3">
    <source>
        <dbReference type="Proteomes" id="UP001500728"/>
    </source>
</evidence>
<keyword evidence="3" id="KW-1185">Reference proteome</keyword>
<name>A0ABP6QVR3_9ACTN</name>
<gene>
    <name evidence="2" type="ORF">GCM10010469_22160</name>
</gene>
<dbReference type="Proteomes" id="UP001500728">
    <property type="component" value="Unassembled WGS sequence"/>
</dbReference>